<evidence type="ECO:0000256" key="3">
    <source>
        <dbReference type="PROSITE-ProRule" id="PRU00023"/>
    </source>
</evidence>
<dbReference type="PROSITE" id="PS50088">
    <property type="entry name" value="ANK_REPEAT"/>
    <property type="match status" value="5"/>
</dbReference>
<organism evidence="4 5">
    <name type="scientific">Flavivirga aquatica</name>
    <dbReference type="NCBI Taxonomy" id="1849968"/>
    <lineage>
        <taxon>Bacteria</taxon>
        <taxon>Pseudomonadati</taxon>
        <taxon>Bacteroidota</taxon>
        <taxon>Flavobacteriia</taxon>
        <taxon>Flavobacteriales</taxon>
        <taxon>Flavobacteriaceae</taxon>
        <taxon>Flavivirga</taxon>
    </lineage>
</organism>
<dbReference type="PROSITE" id="PS50297">
    <property type="entry name" value="ANK_REP_REGION"/>
    <property type="match status" value="4"/>
</dbReference>
<evidence type="ECO:0000313" key="5">
    <source>
        <dbReference type="Proteomes" id="UP000095713"/>
    </source>
</evidence>
<protein>
    <submittedName>
        <fullName evidence="4">Uncharacterized protein</fullName>
    </submittedName>
</protein>
<dbReference type="Gene3D" id="1.25.40.20">
    <property type="entry name" value="Ankyrin repeat-containing domain"/>
    <property type="match status" value="2"/>
</dbReference>
<evidence type="ECO:0000256" key="2">
    <source>
        <dbReference type="ARBA" id="ARBA00023043"/>
    </source>
</evidence>
<dbReference type="EMBL" id="MDJD01000007">
    <property type="protein sequence ID" value="OEK09566.1"/>
    <property type="molecule type" value="Genomic_DNA"/>
</dbReference>
<dbReference type="Proteomes" id="UP000095713">
    <property type="component" value="Unassembled WGS sequence"/>
</dbReference>
<dbReference type="Pfam" id="PF12796">
    <property type="entry name" value="Ank_2"/>
    <property type="match status" value="3"/>
</dbReference>
<accession>A0A1E5TDV0</accession>
<keyword evidence="5" id="KW-1185">Reference proteome</keyword>
<feature type="repeat" description="ANK" evidence="3">
    <location>
        <begin position="91"/>
        <end position="123"/>
    </location>
</feature>
<keyword evidence="1" id="KW-0677">Repeat</keyword>
<proteinExistence type="predicted"/>
<dbReference type="OrthoDB" id="2575953at2"/>
<dbReference type="RefSeq" id="WP_069829002.1">
    <property type="nucleotide sequence ID" value="NZ_MDJD01000007.1"/>
</dbReference>
<dbReference type="STRING" id="1849968.A8C32_12750"/>
<keyword evidence="2 3" id="KW-0040">ANK repeat</keyword>
<reference evidence="4 5" key="1">
    <citation type="submission" date="2016-05" db="EMBL/GenBank/DDBJ databases">
        <title>Draft Genome Sequence of Algibacter sp. Strain SK-16 Isolated from the Surface Water of Aburatsubo Inlet.</title>
        <authorList>
            <person name="Wong S.-K."/>
            <person name="Yoshizawa S."/>
            <person name="Nakajima Y."/>
            <person name="Ogura Y."/>
            <person name="Tetsuya H."/>
            <person name="Hamasaki K."/>
        </authorList>
    </citation>
    <scope>NUCLEOTIDE SEQUENCE [LARGE SCALE GENOMIC DNA]</scope>
    <source>
        <strain evidence="4 5">SK-16</strain>
    </source>
</reference>
<gene>
    <name evidence="4" type="ORF">A8C32_12750</name>
</gene>
<dbReference type="SMART" id="SM00248">
    <property type="entry name" value="ANK"/>
    <property type="match status" value="8"/>
</dbReference>
<evidence type="ECO:0000313" key="4">
    <source>
        <dbReference type="EMBL" id="OEK09566.1"/>
    </source>
</evidence>
<name>A0A1E5TDV0_9FLAO</name>
<dbReference type="InterPro" id="IPR002110">
    <property type="entry name" value="Ankyrin_rpt"/>
</dbReference>
<evidence type="ECO:0000256" key="1">
    <source>
        <dbReference type="ARBA" id="ARBA00022737"/>
    </source>
</evidence>
<dbReference type="AlphaFoldDB" id="A0A1E5TDV0"/>
<feature type="repeat" description="ANK" evidence="3">
    <location>
        <begin position="332"/>
        <end position="364"/>
    </location>
</feature>
<sequence>MKTIKSLILFLLFVNILKAQSKNIFWERSFWKTNPTLEIVEQKIIEGNSATALNTNGFDAIAYSILNGTSNKIIEYLLTKSDNEVNKLTHDKRTYVFWAAYKNNLDLMKHLIAKGAKMDLKDSHQFSVLTFAAAAGVTNTAVYDLCIQNGIDVKTDKDEHGANALLLIAPYLEDETLIDYFTSKGLSIHDKDADGNSIFNYAARKGNTNLLNLLIEKGVAYKSLNKQGGNAFIFATKGTRNHSNSLETYKYLEKMGLQPNIITDNGFTPLHALAYKNTDIDIFNYFIEKGGDVNQPDINGNTPFINAAYRNDLKSVEYLALHTKNFNIQNKKGISPLMRALQSNNSKVVAFLLEKGANPQTLDASGNSLVYYLLKSYTPKNLKEFEEKFKLLQNHELDFKGLQSKGNTIWHLAVKQHSIDLLEKLETLEVPVNKRNNEGYTPLHLAAMTAKNTSVLKHLLSVGADKTIKTDFEETVYDLARENEMLTQTNINFLR</sequence>
<comment type="caution">
    <text evidence="4">The sequence shown here is derived from an EMBL/GenBank/DDBJ whole genome shotgun (WGS) entry which is preliminary data.</text>
</comment>
<dbReference type="PANTHER" id="PTHR24171">
    <property type="entry name" value="ANKYRIN REPEAT DOMAIN-CONTAINING PROTEIN 39-RELATED"/>
    <property type="match status" value="1"/>
</dbReference>
<feature type="repeat" description="ANK" evidence="3">
    <location>
        <begin position="265"/>
        <end position="298"/>
    </location>
</feature>
<feature type="repeat" description="ANK" evidence="3">
    <location>
        <begin position="194"/>
        <end position="226"/>
    </location>
</feature>
<dbReference type="SUPFAM" id="SSF48403">
    <property type="entry name" value="Ankyrin repeat"/>
    <property type="match status" value="2"/>
</dbReference>
<feature type="repeat" description="ANK" evidence="3">
    <location>
        <begin position="438"/>
        <end position="471"/>
    </location>
</feature>
<dbReference type="InterPro" id="IPR036770">
    <property type="entry name" value="Ankyrin_rpt-contain_sf"/>
</dbReference>